<dbReference type="GO" id="GO:0005524">
    <property type="term" value="F:ATP binding"/>
    <property type="evidence" value="ECO:0007669"/>
    <property type="project" value="UniProtKB-KW"/>
</dbReference>
<name>A0ABQ1IM14_9PROT</name>
<dbReference type="InterPro" id="IPR017871">
    <property type="entry name" value="ABC_transporter-like_CS"/>
</dbReference>
<dbReference type="PANTHER" id="PTHR43776">
    <property type="entry name" value="TRANSPORT ATP-BINDING PROTEIN"/>
    <property type="match status" value="1"/>
</dbReference>
<feature type="domain" description="ABC transporter" evidence="6">
    <location>
        <begin position="19"/>
        <end position="269"/>
    </location>
</feature>
<comment type="caution">
    <text evidence="7">The sequence shown here is derived from an EMBL/GenBank/DDBJ whole genome shotgun (WGS) entry which is preliminary data.</text>
</comment>
<dbReference type="InterPro" id="IPR027417">
    <property type="entry name" value="P-loop_NTPase"/>
</dbReference>
<dbReference type="InterPro" id="IPR050319">
    <property type="entry name" value="ABC_transp_ATP-bind"/>
</dbReference>
<dbReference type="InterPro" id="IPR003439">
    <property type="entry name" value="ABC_transporter-like_ATP-bd"/>
</dbReference>
<dbReference type="Pfam" id="PF08352">
    <property type="entry name" value="oligo_HPY"/>
    <property type="match status" value="1"/>
</dbReference>
<dbReference type="InterPro" id="IPR003593">
    <property type="entry name" value="AAA+_ATPase"/>
</dbReference>
<dbReference type="InterPro" id="IPR013563">
    <property type="entry name" value="Oligopep_ABC_C"/>
</dbReference>
<comment type="similarity">
    <text evidence="2">Belongs to the ABC transporter superfamily.</text>
</comment>
<reference evidence="8" key="1">
    <citation type="journal article" date="2019" name="Int. J. Syst. Evol. Microbiol.">
        <title>The Global Catalogue of Microorganisms (GCM) 10K type strain sequencing project: providing services to taxonomists for standard genome sequencing and annotation.</title>
        <authorList>
            <consortium name="The Broad Institute Genomics Platform"/>
            <consortium name="The Broad Institute Genome Sequencing Center for Infectious Disease"/>
            <person name="Wu L."/>
            <person name="Ma J."/>
        </authorList>
    </citation>
    <scope>NUCLEOTIDE SEQUENCE [LARGE SCALE GENOMIC DNA]</scope>
    <source>
        <strain evidence="8">CGMCC 1.10188</strain>
    </source>
</reference>
<dbReference type="Pfam" id="PF00005">
    <property type="entry name" value="ABC_tran"/>
    <property type="match status" value="1"/>
</dbReference>
<dbReference type="EMBL" id="BMDZ01000031">
    <property type="protein sequence ID" value="GGB44653.1"/>
    <property type="molecule type" value="Genomic_DNA"/>
</dbReference>
<keyword evidence="4" id="KW-0547">Nucleotide-binding</keyword>
<proteinExistence type="inferred from homology"/>
<evidence type="ECO:0000259" key="6">
    <source>
        <dbReference type="PROSITE" id="PS50893"/>
    </source>
</evidence>
<dbReference type="CDD" id="cd03257">
    <property type="entry name" value="ABC_NikE_OppD_transporters"/>
    <property type="match status" value="1"/>
</dbReference>
<sequence>MTMMTAANDTTASRTAPLLQVDDLKVHFPAGRKGAFGPHRVVHAVDGVSFTVPRGGTFGIVGESGSGKSTTALAVMRLAPVSAGHIRLGDQPLSELSGAGLRAARRDVQMIFQDPFSSLNPRRRAAEAIREPLDRLGIGTTRERADRVVSLIDAVGLPQSAGGLFPHQFSGGQRQRICIARALASSPSLVVCDEAVSALDVAIQAQILNLLRRLQHELGLTYVFISHDLGVVQHICSEVAVMYLGRIVERAPTTSLFTRPRHPYTWSLMSAAAPAGPLRDALKRRFLVVGEPPSPIDPPPGCRFAGRCPFADDRCRTETPLERAMSPGHYVACHHAEKIDGPTI</sequence>
<gene>
    <name evidence="7" type="ORF">GCM10011505_27430</name>
</gene>
<evidence type="ECO:0000256" key="3">
    <source>
        <dbReference type="ARBA" id="ARBA00022448"/>
    </source>
</evidence>
<organism evidence="7 8">
    <name type="scientific">Tistrella bauzanensis</name>
    <dbReference type="NCBI Taxonomy" id="657419"/>
    <lineage>
        <taxon>Bacteria</taxon>
        <taxon>Pseudomonadati</taxon>
        <taxon>Pseudomonadota</taxon>
        <taxon>Alphaproteobacteria</taxon>
        <taxon>Geminicoccales</taxon>
        <taxon>Geminicoccaceae</taxon>
        <taxon>Tistrella</taxon>
    </lineage>
</organism>
<evidence type="ECO:0000256" key="5">
    <source>
        <dbReference type="ARBA" id="ARBA00022840"/>
    </source>
</evidence>
<dbReference type="PROSITE" id="PS00211">
    <property type="entry name" value="ABC_TRANSPORTER_1"/>
    <property type="match status" value="1"/>
</dbReference>
<dbReference type="Gene3D" id="3.40.50.300">
    <property type="entry name" value="P-loop containing nucleotide triphosphate hydrolases"/>
    <property type="match status" value="1"/>
</dbReference>
<evidence type="ECO:0000313" key="8">
    <source>
        <dbReference type="Proteomes" id="UP000603352"/>
    </source>
</evidence>
<keyword evidence="3" id="KW-0813">Transport</keyword>
<dbReference type="Proteomes" id="UP000603352">
    <property type="component" value="Unassembled WGS sequence"/>
</dbReference>
<evidence type="ECO:0000256" key="2">
    <source>
        <dbReference type="ARBA" id="ARBA00005417"/>
    </source>
</evidence>
<evidence type="ECO:0000256" key="4">
    <source>
        <dbReference type="ARBA" id="ARBA00022741"/>
    </source>
</evidence>
<dbReference type="PROSITE" id="PS50893">
    <property type="entry name" value="ABC_TRANSPORTER_2"/>
    <property type="match status" value="1"/>
</dbReference>
<dbReference type="SUPFAM" id="SSF52540">
    <property type="entry name" value="P-loop containing nucleoside triphosphate hydrolases"/>
    <property type="match status" value="1"/>
</dbReference>
<evidence type="ECO:0000313" key="7">
    <source>
        <dbReference type="EMBL" id="GGB44653.1"/>
    </source>
</evidence>
<dbReference type="PANTHER" id="PTHR43776:SF7">
    <property type="entry name" value="D,D-DIPEPTIDE TRANSPORT ATP-BINDING PROTEIN DDPF-RELATED"/>
    <property type="match status" value="1"/>
</dbReference>
<dbReference type="SMART" id="SM00382">
    <property type="entry name" value="AAA"/>
    <property type="match status" value="1"/>
</dbReference>
<evidence type="ECO:0000256" key="1">
    <source>
        <dbReference type="ARBA" id="ARBA00004417"/>
    </source>
</evidence>
<accession>A0ABQ1IM14</accession>
<keyword evidence="5 7" id="KW-0067">ATP-binding</keyword>
<keyword evidence="8" id="KW-1185">Reference proteome</keyword>
<dbReference type="NCBIfam" id="TIGR01727">
    <property type="entry name" value="oligo_HPY"/>
    <property type="match status" value="1"/>
</dbReference>
<protein>
    <submittedName>
        <fullName evidence="7">ABC transporter ATP-binding protein</fullName>
    </submittedName>
</protein>
<comment type="subcellular location">
    <subcellularLocation>
        <location evidence="1">Cell inner membrane</location>
        <topology evidence="1">Peripheral membrane protein</topology>
    </subcellularLocation>
</comment>